<proteinExistence type="predicted"/>
<accession>A0A5B7JZJ8</accession>
<evidence type="ECO:0000313" key="2">
    <source>
        <dbReference type="Proteomes" id="UP000324222"/>
    </source>
</evidence>
<comment type="caution">
    <text evidence="1">The sequence shown here is derived from an EMBL/GenBank/DDBJ whole genome shotgun (WGS) entry which is preliminary data.</text>
</comment>
<evidence type="ECO:0000313" key="1">
    <source>
        <dbReference type="EMBL" id="MPC97734.1"/>
    </source>
</evidence>
<dbReference type="AlphaFoldDB" id="A0A5B7JZJ8"/>
<organism evidence="1 2">
    <name type="scientific">Portunus trituberculatus</name>
    <name type="common">Swimming crab</name>
    <name type="synonym">Neptunus trituberculatus</name>
    <dbReference type="NCBI Taxonomy" id="210409"/>
    <lineage>
        <taxon>Eukaryota</taxon>
        <taxon>Metazoa</taxon>
        <taxon>Ecdysozoa</taxon>
        <taxon>Arthropoda</taxon>
        <taxon>Crustacea</taxon>
        <taxon>Multicrustacea</taxon>
        <taxon>Malacostraca</taxon>
        <taxon>Eumalacostraca</taxon>
        <taxon>Eucarida</taxon>
        <taxon>Decapoda</taxon>
        <taxon>Pleocyemata</taxon>
        <taxon>Brachyura</taxon>
        <taxon>Eubrachyura</taxon>
        <taxon>Portunoidea</taxon>
        <taxon>Portunidae</taxon>
        <taxon>Portuninae</taxon>
        <taxon>Portunus</taxon>
    </lineage>
</organism>
<dbReference type="EMBL" id="VSRR010111210">
    <property type="protein sequence ID" value="MPC97734.1"/>
    <property type="molecule type" value="Genomic_DNA"/>
</dbReference>
<protein>
    <submittedName>
        <fullName evidence="1">Uncharacterized protein</fullName>
    </submittedName>
</protein>
<name>A0A5B7JZJ8_PORTR</name>
<dbReference type="Proteomes" id="UP000324222">
    <property type="component" value="Unassembled WGS sequence"/>
</dbReference>
<reference evidence="1 2" key="1">
    <citation type="submission" date="2019-05" db="EMBL/GenBank/DDBJ databases">
        <title>Another draft genome of Portunus trituberculatus and its Hox gene families provides insights of decapod evolution.</title>
        <authorList>
            <person name="Jeong J.-H."/>
            <person name="Song I."/>
            <person name="Kim S."/>
            <person name="Choi T."/>
            <person name="Kim D."/>
            <person name="Ryu S."/>
            <person name="Kim W."/>
        </authorList>
    </citation>
    <scope>NUCLEOTIDE SEQUENCE [LARGE SCALE GENOMIC DNA]</scope>
    <source>
        <tissue evidence="1">Muscle</tissue>
    </source>
</reference>
<keyword evidence="2" id="KW-1185">Reference proteome</keyword>
<gene>
    <name evidence="1" type="ORF">E2C01_093063</name>
</gene>
<sequence>MKGGVSRVFPRVGRPDQSRYHVKYNNSSARNSYHRVDKVVCRVQCSARALRLPTAIFIIASLPAPPRSQPHLARLAQPRLVTCCSSAATP</sequence>